<gene>
    <name evidence="2" type="ORF">K7X08_009968</name>
</gene>
<evidence type="ECO:0000313" key="2">
    <source>
        <dbReference type="EMBL" id="KAJ8573457.1"/>
    </source>
</evidence>
<feature type="compositionally biased region" description="Basic and acidic residues" evidence="1">
    <location>
        <begin position="200"/>
        <end position="216"/>
    </location>
</feature>
<evidence type="ECO:0000256" key="1">
    <source>
        <dbReference type="SAM" id="MobiDB-lite"/>
    </source>
</evidence>
<keyword evidence="3" id="KW-1185">Reference proteome</keyword>
<accession>A0A9Q1RU30</accession>
<sequence>MNDVPQSEERTTNVPKDSELPEVNTTKEIVRKRKKEEIALRFADPSSKELYLAGLEIKREGNLSWVIHEEKRMSWNGLKNECPVIIQNLKASSPRGPAPTKKTAPATFVATSSAPDEGQGIPAHGMRLIRLVEVKVMQLIEEFPTYVKEATETTLTPYKENLEALFSTHSRVSTKPRVDHSTERDDMEEDQDIEDDDDNRSERQSDSELDIDKGDDPLTSAHLTVRATNIPLEEVDTVIAM</sequence>
<dbReference type="Proteomes" id="UP001152561">
    <property type="component" value="Unassembled WGS sequence"/>
</dbReference>
<reference evidence="3" key="1">
    <citation type="journal article" date="2023" name="Proc. Natl. Acad. Sci. U.S.A.">
        <title>Genomic and structural basis for evolution of tropane alkaloid biosynthesis.</title>
        <authorList>
            <person name="Wanga Y.-J."/>
            <person name="Taina T."/>
            <person name="Yua J.-Y."/>
            <person name="Lia J."/>
            <person name="Xua B."/>
            <person name="Chenc J."/>
            <person name="D'Auriad J.C."/>
            <person name="Huanga J.-P."/>
            <person name="Huanga S.-X."/>
        </authorList>
    </citation>
    <scope>NUCLEOTIDE SEQUENCE [LARGE SCALE GENOMIC DNA]</scope>
    <source>
        <strain evidence="3">cv. KIB-2019</strain>
    </source>
</reference>
<feature type="region of interest" description="Disordered" evidence="1">
    <location>
        <begin position="1"/>
        <end position="29"/>
    </location>
</feature>
<organism evidence="2 3">
    <name type="scientific">Anisodus acutangulus</name>
    <dbReference type="NCBI Taxonomy" id="402998"/>
    <lineage>
        <taxon>Eukaryota</taxon>
        <taxon>Viridiplantae</taxon>
        <taxon>Streptophyta</taxon>
        <taxon>Embryophyta</taxon>
        <taxon>Tracheophyta</taxon>
        <taxon>Spermatophyta</taxon>
        <taxon>Magnoliopsida</taxon>
        <taxon>eudicotyledons</taxon>
        <taxon>Gunneridae</taxon>
        <taxon>Pentapetalae</taxon>
        <taxon>asterids</taxon>
        <taxon>lamiids</taxon>
        <taxon>Solanales</taxon>
        <taxon>Solanaceae</taxon>
        <taxon>Solanoideae</taxon>
        <taxon>Hyoscyameae</taxon>
        <taxon>Anisodus</taxon>
    </lineage>
</organism>
<comment type="caution">
    <text evidence="2">The sequence shown here is derived from an EMBL/GenBank/DDBJ whole genome shotgun (WGS) entry which is preliminary data.</text>
</comment>
<name>A0A9Q1RU30_9SOLA</name>
<feature type="compositionally biased region" description="Basic and acidic residues" evidence="1">
    <location>
        <begin position="7"/>
        <end position="19"/>
    </location>
</feature>
<dbReference type="EMBL" id="JAJAGQ010000001">
    <property type="protein sequence ID" value="KAJ8573457.1"/>
    <property type="molecule type" value="Genomic_DNA"/>
</dbReference>
<dbReference type="AlphaFoldDB" id="A0A9Q1RU30"/>
<protein>
    <submittedName>
        <fullName evidence="2">Uncharacterized protein</fullName>
    </submittedName>
</protein>
<evidence type="ECO:0000313" key="3">
    <source>
        <dbReference type="Proteomes" id="UP001152561"/>
    </source>
</evidence>
<proteinExistence type="predicted"/>
<feature type="region of interest" description="Disordered" evidence="1">
    <location>
        <begin position="170"/>
        <end position="222"/>
    </location>
</feature>
<feature type="compositionally biased region" description="Acidic residues" evidence="1">
    <location>
        <begin position="185"/>
        <end position="199"/>
    </location>
</feature>